<evidence type="ECO:0000313" key="6">
    <source>
        <dbReference type="Proteomes" id="UP001367508"/>
    </source>
</evidence>
<proteinExistence type="predicted"/>
<keyword evidence="4" id="KW-1133">Transmembrane helix</keyword>
<feature type="coiled-coil region" evidence="2">
    <location>
        <begin position="157"/>
        <end position="313"/>
    </location>
</feature>
<keyword evidence="6" id="KW-1185">Reference proteome</keyword>
<feature type="compositionally biased region" description="Polar residues" evidence="3">
    <location>
        <begin position="49"/>
        <end position="60"/>
    </location>
</feature>
<evidence type="ECO:0000256" key="4">
    <source>
        <dbReference type="SAM" id="Phobius"/>
    </source>
</evidence>
<keyword evidence="4" id="KW-0472">Membrane</keyword>
<keyword evidence="4" id="KW-0812">Transmembrane</keyword>
<evidence type="ECO:0008006" key="7">
    <source>
        <dbReference type="Google" id="ProtNLM"/>
    </source>
</evidence>
<name>A0AAN9QIY7_CANGL</name>
<evidence type="ECO:0000256" key="1">
    <source>
        <dbReference type="ARBA" id="ARBA00023054"/>
    </source>
</evidence>
<dbReference type="AlphaFoldDB" id="A0AAN9QIY7"/>
<feature type="compositionally biased region" description="Basic and acidic residues" evidence="3">
    <location>
        <begin position="371"/>
        <end position="386"/>
    </location>
</feature>
<dbReference type="PANTHER" id="PTHR31342:SF10">
    <property type="entry name" value="CHUP1-LIKE PROTEIN"/>
    <property type="match status" value="1"/>
</dbReference>
<feature type="region of interest" description="Disordered" evidence="3">
    <location>
        <begin position="46"/>
        <end position="81"/>
    </location>
</feature>
<dbReference type="GO" id="GO:0055028">
    <property type="term" value="C:cortical microtubule"/>
    <property type="evidence" value="ECO:0007669"/>
    <property type="project" value="TreeGrafter"/>
</dbReference>
<dbReference type="PANTHER" id="PTHR31342">
    <property type="entry name" value="PROTEIN CHUP1, CHLOROPLASTIC"/>
    <property type="match status" value="1"/>
</dbReference>
<evidence type="ECO:0000313" key="5">
    <source>
        <dbReference type="EMBL" id="KAK7337159.1"/>
    </source>
</evidence>
<comment type="caution">
    <text evidence="5">The sequence shown here is derived from an EMBL/GenBank/DDBJ whole genome shotgun (WGS) entry which is preliminary data.</text>
</comment>
<dbReference type="Proteomes" id="UP001367508">
    <property type="component" value="Unassembled WGS sequence"/>
</dbReference>
<organism evidence="5 6">
    <name type="scientific">Canavalia gladiata</name>
    <name type="common">Sword bean</name>
    <name type="synonym">Dolichos gladiatus</name>
    <dbReference type="NCBI Taxonomy" id="3824"/>
    <lineage>
        <taxon>Eukaryota</taxon>
        <taxon>Viridiplantae</taxon>
        <taxon>Streptophyta</taxon>
        <taxon>Embryophyta</taxon>
        <taxon>Tracheophyta</taxon>
        <taxon>Spermatophyta</taxon>
        <taxon>Magnoliopsida</taxon>
        <taxon>eudicotyledons</taxon>
        <taxon>Gunneridae</taxon>
        <taxon>Pentapetalae</taxon>
        <taxon>rosids</taxon>
        <taxon>fabids</taxon>
        <taxon>Fabales</taxon>
        <taxon>Fabaceae</taxon>
        <taxon>Papilionoideae</taxon>
        <taxon>50 kb inversion clade</taxon>
        <taxon>NPAAA clade</taxon>
        <taxon>indigoferoid/millettioid clade</taxon>
        <taxon>Phaseoleae</taxon>
        <taxon>Canavalia</taxon>
    </lineage>
</organism>
<feature type="region of interest" description="Disordered" evidence="3">
    <location>
        <begin position="406"/>
        <end position="433"/>
    </location>
</feature>
<keyword evidence="1 2" id="KW-0175">Coiled coil</keyword>
<evidence type="ECO:0000256" key="2">
    <source>
        <dbReference type="SAM" id="Coils"/>
    </source>
</evidence>
<dbReference type="GO" id="GO:0072699">
    <property type="term" value="P:protein localization to cortical microtubule cytoskeleton"/>
    <property type="evidence" value="ECO:0007669"/>
    <property type="project" value="TreeGrafter"/>
</dbReference>
<accession>A0AAN9QIY7</accession>
<dbReference type="InterPro" id="IPR040265">
    <property type="entry name" value="CHUP1/IPGA1-like"/>
</dbReference>
<feature type="region of interest" description="Disordered" evidence="3">
    <location>
        <begin position="371"/>
        <end position="393"/>
    </location>
</feature>
<reference evidence="5 6" key="1">
    <citation type="submission" date="2024-01" db="EMBL/GenBank/DDBJ databases">
        <title>The genomes of 5 underutilized Papilionoideae crops provide insights into root nodulation and disease resistanc.</title>
        <authorList>
            <person name="Jiang F."/>
        </authorList>
    </citation>
    <scope>NUCLEOTIDE SEQUENCE [LARGE SCALE GENOMIC DNA]</scope>
    <source>
        <strain evidence="5">LVBAO_FW01</strain>
        <tissue evidence="5">Leaves</tissue>
    </source>
</reference>
<evidence type="ECO:0000256" key="3">
    <source>
        <dbReference type="SAM" id="MobiDB-lite"/>
    </source>
</evidence>
<gene>
    <name evidence="5" type="ORF">VNO77_17720</name>
</gene>
<sequence length="433" mass="50079">MENTQSKSEALKPVFLKAGVPLAVSFAGFIYAWIMAKKSLSKTSSLTTNEANSPETNSNHEPTHEESCLSHSLSSMDDEEGHTITTSMDGSVVAENSLIHDTPCLEEEINGLRSRIEGMQMRELALSLQFDHYCDMKEQESVIGEIKNMLSLETARVDFLDREISSMEKENKRLESFAVQYLRVIKQIQHWKSENRMLRRKFQKLLRKSKAQTRLAKEQALKIRVEEEEILRNRDALETKVNVIGKLEDKMKELQRVLGELQNEKNELLKKLDTAEKSYASKIEAGDVSSQDYKQLLNELEQVKKERTDEAKELIYLRWTNACLRHDLMRNHEQQQNQEKNHIELEFGRSDEIIHYDSEHELHNSLLEHHSDHSFDEHPNAHDHGESASSKRTKLLERLKRWVEGSEKGRVRHSVSKGAEEHLVPRRKSCSSA</sequence>
<dbReference type="EMBL" id="JAYMYQ010000004">
    <property type="protein sequence ID" value="KAK7337159.1"/>
    <property type="molecule type" value="Genomic_DNA"/>
</dbReference>
<protein>
    <recommendedName>
        <fullName evidence="7">Protein CHUP1, chloroplastic</fullName>
    </recommendedName>
</protein>
<feature type="transmembrane region" description="Helical" evidence="4">
    <location>
        <begin position="14"/>
        <end position="34"/>
    </location>
</feature>